<feature type="transmembrane region" description="Helical" evidence="1">
    <location>
        <begin position="113"/>
        <end position="137"/>
    </location>
</feature>
<proteinExistence type="predicted"/>
<evidence type="ECO:0000313" key="3">
    <source>
        <dbReference type="EMBL" id="WDE08758.1"/>
    </source>
</evidence>
<accession>A0AAF0CCY5</accession>
<feature type="transmembrane region" description="Helical" evidence="1">
    <location>
        <begin position="343"/>
        <end position="364"/>
    </location>
</feature>
<dbReference type="RefSeq" id="WP_044836460.1">
    <property type="nucleotide sequence ID" value="NZ_CP059734.1"/>
</dbReference>
<evidence type="ECO:0000313" key="4">
    <source>
        <dbReference type="Proteomes" id="UP000032352"/>
    </source>
</evidence>
<feature type="domain" description="Peptidase M1 membrane alanine aminopeptidase" evidence="2">
    <location>
        <begin position="903"/>
        <end position="1105"/>
    </location>
</feature>
<feature type="transmembrane region" description="Helical" evidence="1">
    <location>
        <begin position="257"/>
        <end position="275"/>
    </location>
</feature>
<feature type="transmembrane region" description="Helical" evidence="1">
    <location>
        <begin position="499"/>
        <end position="518"/>
    </location>
</feature>
<reference evidence="3 4" key="1">
    <citation type="journal article" date="2015" name="Genome Announc.">
        <title>Draft Genome Sequences of Marine Isolates of Thalassomonas viridans and Thalassomonas actiniarum.</title>
        <authorList>
            <person name="Olonade I."/>
            <person name="van Zyl L.J."/>
            <person name="Trindade M."/>
        </authorList>
    </citation>
    <scope>NUCLEOTIDE SEQUENCE [LARGE SCALE GENOMIC DNA]</scope>
    <source>
        <strain evidence="3 4">XOM25</strain>
    </source>
</reference>
<reference evidence="3 4" key="2">
    <citation type="journal article" date="2022" name="Mar. Drugs">
        <title>Bioassay-Guided Fractionation Leads to the Detection of Cholic Acid Generated by the Rare Thalassomonas sp.</title>
        <authorList>
            <person name="Pheiffer F."/>
            <person name="Schneider Y.K."/>
            <person name="Hansen E.H."/>
            <person name="Andersen J.H."/>
            <person name="Isaksson J."/>
            <person name="Busche T."/>
            <person name="R C."/>
            <person name="Kalinowski J."/>
            <person name="Zyl L.V."/>
            <person name="Trindade M."/>
        </authorList>
    </citation>
    <scope>NUCLEOTIDE SEQUENCE [LARGE SCALE GENOMIC DNA]</scope>
    <source>
        <strain evidence="3 4">XOM25</strain>
    </source>
</reference>
<feature type="transmembrane region" description="Helical" evidence="1">
    <location>
        <begin position="598"/>
        <end position="618"/>
    </location>
</feature>
<keyword evidence="1" id="KW-1133">Transmembrane helix</keyword>
<evidence type="ECO:0000256" key="1">
    <source>
        <dbReference type="SAM" id="Phobius"/>
    </source>
</evidence>
<gene>
    <name evidence="3" type="ORF">SG34_033195</name>
</gene>
<keyword evidence="4" id="KW-1185">Reference proteome</keyword>
<sequence length="1230" mass="138453">MRLSPATVLPSKALPLLIVSECRLQIYRWFFPLTCVLAALFGCFIVQNLPQEQGVLLSGPYYLTKALVTVAFAIPLLQAFFITRASTRDTEYRTQALVFASGVSKADFLLSRWFGGFIAGIFIYCGFLTGMIAGLYASAGQEINLLQVLASLGWSSLVFILPAMLLSSLLLFAVGLFSGSALLVYLLAAMMFFTYSLLQVATGSPVMANPFILSESLKWLFDLTEPVASANFFDQVKFWTLTERNQMQISFTESLTLNRALVCLAILVFAGAAFYRFRMVITAGEPTRFRFNFFTGKKGKTPGRNRGALSYANVNAQHTPYAWIVACWALCRREYAATIASKFFLLITLFWSVLLAGEVISGFSYLESLDVKPLPTTSVAINRFIADILPNFGALFLVLFSADMAWRDHRLNISDLIHVTPVSNGQRFLAKWLALAFIPLTFISLAIITSALVQISYGGKPDLLLYLSLFYYLGAPLFCIATLCLFIHSLCGNKITAMLTALAVMVLSQSSLGHYIGLEHGLFKFANSSVLQHSELTGFSAVSDAFNGYISLWVSLSLMLALLSFALMTRGSDGQGIWQRLRRGDLLRQMRQTLGKPGLLLLVLAGLSTLLNAGHVYYQTNIIGYYQSSETRIKWRVGYEKAYARYRGMPSPDVVETSIEIALYPEQRRFVLSARYQIKNRTREPISEVLISTNKGVSYRNLVMGNATLSRYDAEYGQYLFTFDIPLRPGEQANFSFEAERRHNGYNGVIYDSFFTPEYIYFRDLRYMPFFGFSEHYTLKDDVKRKKYGLVPLPPQPRLEQAITAAKGDFSGDYAWAKVETRISTSAEHIAVAPGELLSQSRANNRNYFHYQTRRPIRRVSAIISAKLNKSSEVVDGTLLEVYHSPEHQDFAREHLDAMAATLSYGNRHFSRYPARQLRLFEIPNTLGYSGYAMPQMMLVNENLGFSVDRSNGGAFDHLYRRTAHETAHQWWGHGLDGAQEEGHLMLVETLAVYTQARLLEQKYGKEYVYRLQQFAHDRYLFGRGQSLLEEKPLYRAEENHLIYSKGTLAMNALQARLGAGTVNRALRRLIKHHSYPDNPATSLDFINALTAIAGQEHSAFINKWLKQVVIDDWAIESTRLSQMPDKRFKLELCLANLGYIEGSGGEQAAITRFESVDVGIFTQEPSAFYDKAADHRTLLVSSVKANRQPGCHSYLLNEKPAFVQLDPYYQSIDHRRENNIAELALSHAD</sequence>
<evidence type="ECO:0000259" key="2">
    <source>
        <dbReference type="Pfam" id="PF01433"/>
    </source>
</evidence>
<feature type="transmembrane region" description="Helical" evidence="1">
    <location>
        <begin position="549"/>
        <end position="568"/>
    </location>
</feature>
<organism evidence="3 4">
    <name type="scientific">Thalassomonas viridans</name>
    <dbReference type="NCBI Taxonomy" id="137584"/>
    <lineage>
        <taxon>Bacteria</taxon>
        <taxon>Pseudomonadati</taxon>
        <taxon>Pseudomonadota</taxon>
        <taxon>Gammaproteobacteria</taxon>
        <taxon>Alteromonadales</taxon>
        <taxon>Colwelliaceae</taxon>
        <taxon>Thalassomonas</taxon>
    </lineage>
</organism>
<dbReference type="AlphaFoldDB" id="A0AAF0CCY5"/>
<dbReference type="Gene3D" id="1.10.390.10">
    <property type="entry name" value="Neutral Protease Domain 2"/>
    <property type="match status" value="1"/>
</dbReference>
<feature type="transmembrane region" description="Helical" evidence="1">
    <location>
        <begin position="61"/>
        <end position="83"/>
    </location>
</feature>
<dbReference type="InterPro" id="IPR014782">
    <property type="entry name" value="Peptidase_M1_dom"/>
</dbReference>
<dbReference type="GO" id="GO:0008270">
    <property type="term" value="F:zinc ion binding"/>
    <property type="evidence" value="ECO:0007669"/>
    <property type="project" value="InterPro"/>
</dbReference>
<feature type="transmembrane region" description="Helical" evidence="1">
    <location>
        <begin position="182"/>
        <end position="201"/>
    </location>
</feature>
<dbReference type="SUPFAM" id="SSF55486">
    <property type="entry name" value="Metalloproteases ('zincins'), catalytic domain"/>
    <property type="match status" value="1"/>
</dbReference>
<dbReference type="Pfam" id="PF01433">
    <property type="entry name" value="Peptidase_M1"/>
    <property type="match status" value="1"/>
</dbReference>
<dbReference type="Proteomes" id="UP000032352">
    <property type="component" value="Chromosome pTvir"/>
</dbReference>
<dbReference type="GO" id="GO:0008237">
    <property type="term" value="F:metallopeptidase activity"/>
    <property type="evidence" value="ECO:0007669"/>
    <property type="project" value="InterPro"/>
</dbReference>
<name>A0AAF0CCY5_9GAMM</name>
<dbReference type="EMBL" id="CP059734">
    <property type="protein sequence ID" value="WDE08758.1"/>
    <property type="molecule type" value="Genomic_DNA"/>
</dbReference>
<keyword evidence="1" id="KW-0472">Membrane</keyword>
<protein>
    <recommendedName>
        <fullName evidence="2">Peptidase M1 membrane alanine aminopeptidase domain-containing protein</fullName>
    </recommendedName>
</protein>
<feature type="transmembrane region" description="Helical" evidence="1">
    <location>
        <begin position="432"/>
        <end position="457"/>
    </location>
</feature>
<dbReference type="KEGG" id="tvd:SG34_033195"/>
<feature type="transmembrane region" description="Helical" evidence="1">
    <location>
        <begin position="463"/>
        <end position="487"/>
    </location>
</feature>
<feature type="transmembrane region" description="Helical" evidence="1">
    <location>
        <begin position="157"/>
        <end position="177"/>
    </location>
</feature>
<feature type="transmembrane region" description="Helical" evidence="1">
    <location>
        <begin position="29"/>
        <end position="49"/>
    </location>
</feature>
<keyword evidence="1" id="KW-0812">Transmembrane</keyword>
<feature type="transmembrane region" description="Helical" evidence="1">
    <location>
        <begin position="384"/>
        <end position="402"/>
    </location>
</feature>
<dbReference type="InterPro" id="IPR027268">
    <property type="entry name" value="Peptidase_M4/M1_CTD_sf"/>
</dbReference>